<dbReference type="GO" id="GO:0031388">
    <property type="term" value="P:organic acid phosphorylation"/>
    <property type="evidence" value="ECO:0007669"/>
    <property type="project" value="UniProtKB-UniRule"/>
</dbReference>
<dbReference type="AlphaFoldDB" id="A0A1U9K8G7"/>
<reference evidence="5 6" key="1">
    <citation type="journal article" date="2015" name="Int. J. Syst. Evol. Microbiol.">
        <title>Novibacillus thermophilus gen. nov., sp. nov., a Gram-staining-negative and moderately thermophilic member of the family Thermoactinomycetaceae.</title>
        <authorList>
            <person name="Yang G."/>
            <person name="Chen J."/>
            <person name="Zhou S."/>
        </authorList>
    </citation>
    <scope>NUCLEOTIDE SEQUENCE [LARGE SCALE GENOMIC DNA]</scope>
    <source>
        <strain evidence="5 6">SG-1</strain>
    </source>
</reference>
<dbReference type="PANTHER" id="PTHR21599:SF0">
    <property type="entry name" value="GLYCERATE KINASE"/>
    <property type="match status" value="1"/>
</dbReference>
<dbReference type="InterPro" id="IPR036129">
    <property type="entry name" value="Glycerate_kinase_sf"/>
</dbReference>
<dbReference type="NCBIfam" id="TIGR00045">
    <property type="entry name" value="glycerate kinase"/>
    <property type="match status" value="1"/>
</dbReference>
<evidence type="ECO:0000256" key="1">
    <source>
        <dbReference type="ARBA" id="ARBA00006284"/>
    </source>
</evidence>
<dbReference type="InterPro" id="IPR018193">
    <property type="entry name" value="Glyc_kinase_flavodox-like_fold"/>
</dbReference>
<evidence type="ECO:0000256" key="3">
    <source>
        <dbReference type="ARBA" id="ARBA00022777"/>
    </source>
</evidence>
<dbReference type="PIRSF" id="PIRSF006078">
    <property type="entry name" value="GlxK"/>
    <property type="match status" value="1"/>
</dbReference>
<evidence type="ECO:0000313" key="5">
    <source>
        <dbReference type="EMBL" id="AQS56306.1"/>
    </source>
</evidence>
<evidence type="ECO:0000313" key="6">
    <source>
        <dbReference type="Proteomes" id="UP000188603"/>
    </source>
</evidence>
<sequence>MRFVVAPDSFKGSLTAVEVGRLIEKALLREMPDAHVDVVPMADGGEGTVESFLFAVEGQRLDLSATGPTGERIPTFYGLLHDGETAVIEVAAVAGLTLVPEGKRNPLYLTTYGVGECLLHALDQGVKRIVVGLGGSATNDGGLGMLQALGVTFRDGDGKRVEPFAASLSRVQFVDYGTIDPRIKEVDVRVACDVDNPLCGPRGATHVFGPQKGLRPNQLERVDADLASYAERVEAHVNQAFQHHPGAGAAGGLGFAMLSIGASLESGAALVAETVGMKERLRSADWLVTGEGKTDSQTLHGKVPYYLAKLAKECGTPTILMSGSLAGDVEPLYDVFASMHAIPRGPMTLEEALGQAEALIYDKARNIARLLNVQHKR</sequence>
<evidence type="ECO:0000256" key="4">
    <source>
        <dbReference type="PIRNR" id="PIRNR006078"/>
    </source>
</evidence>
<dbReference type="KEGG" id="ntr:B0W44_11575"/>
<dbReference type="PANTHER" id="PTHR21599">
    <property type="entry name" value="GLYCERATE KINASE"/>
    <property type="match status" value="1"/>
</dbReference>
<dbReference type="RefSeq" id="WP_077720168.1">
    <property type="nucleotide sequence ID" value="NZ_CP019699.1"/>
</dbReference>
<organism evidence="5 6">
    <name type="scientific">Novibacillus thermophilus</name>
    <dbReference type="NCBI Taxonomy" id="1471761"/>
    <lineage>
        <taxon>Bacteria</taxon>
        <taxon>Bacillati</taxon>
        <taxon>Bacillota</taxon>
        <taxon>Bacilli</taxon>
        <taxon>Bacillales</taxon>
        <taxon>Thermoactinomycetaceae</taxon>
        <taxon>Novibacillus</taxon>
    </lineage>
</organism>
<dbReference type="Gene3D" id="3.90.1510.10">
    <property type="entry name" value="Glycerate kinase, domain 2"/>
    <property type="match status" value="1"/>
</dbReference>
<name>A0A1U9K8G7_9BACL</name>
<dbReference type="Pfam" id="PF02595">
    <property type="entry name" value="Gly_kinase"/>
    <property type="match status" value="1"/>
</dbReference>
<dbReference type="SUPFAM" id="SSF110738">
    <property type="entry name" value="Glycerate kinase I"/>
    <property type="match status" value="1"/>
</dbReference>
<accession>A0A1U9K8G7</accession>
<keyword evidence="6" id="KW-1185">Reference proteome</keyword>
<dbReference type="GO" id="GO:0008887">
    <property type="term" value="F:glycerate kinase activity"/>
    <property type="evidence" value="ECO:0007669"/>
    <property type="project" value="UniProtKB-UniRule"/>
</dbReference>
<dbReference type="Gene3D" id="3.40.50.10350">
    <property type="entry name" value="Glycerate kinase, domain 1"/>
    <property type="match status" value="1"/>
</dbReference>
<dbReference type="OrthoDB" id="9774290at2"/>
<dbReference type="EMBL" id="CP019699">
    <property type="protein sequence ID" value="AQS56306.1"/>
    <property type="molecule type" value="Genomic_DNA"/>
</dbReference>
<dbReference type="STRING" id="1471761.B0W44_11575"/>
<dbReference type="Proteomes" id="UP000188603">
    <property type="component" value="Chromosome"/>
</dbReference>
<proteinExistence type="inferred from homology"/>
<gene>
    <name evidence="5" type="ORF">B0W44_11575</name>
</gene>
<keyword evidence="3 4" id="KW-0418">Kinase</keyword>
<dbReference type="InterPro" id="IPR018197">
    <property type="entry name" value="Glycerate_kinase_RE-like"/>
</dbReference>
<evidence type="ECO:0000256" key="2">
    <source>
        <dbReference type="ARBA" id="ARBA00022679"/>
    </source>
</evidence>
<keyword evidence="2 4" id="KW-0808">Transferase</keyword>
<comment type="similarity">
    <text evidence="1 4">Belongs to the glycerate kinase type-1 family.</text>
</comment>
<protein>
    <submittedName>
        <fullName evidence="5">Glycerate kinase</fullName>
    </submittedName>
</protein>
<dbReference type="InterPro" id="IPR004381">
    <property type="entry name" value="Glycerate_kinase"/>
</dbReference>